<protein>
    <submittedName>
        <fullName evidence="2">Uncharacterized protein</fullName>
    </submittedName>
</protein>
<sequence>MLPTATRLHSQESAICSPFHSVVLFGKRALNTSPWLPLEALNRGTKRVGGKETHHNLQLRFHPATPHTVPYPLNPYLHTEKSPKYLTATRTEALNRGTKRVGGKETHHNLQLQFQPG</sequence>
<proteinExistence type="predicted"/>
<evidence type="ECO:0000256" key="1">
    <source>
        <dbReference type="SAM" id="MobiDB-lite"/>
    </source>
</evidence>
<accession>A0AAV4QBE4</accession>
<evidence type="ECO:0000313" key="3">
    <source>
        <dbReference type="Proteomes" id="UP001054945"/>
    </source>
</evidence>
<dbReference type="EMBL" id="BPLR01005916">
    <property type="protein sequence ID" value="GIY06014.1"/>
    <property type="molecule type" value="Genomic_DNA"/>
</dbReference>
<feature type="region of interest" description="Disordered" evidence="1">
    <location>
        <begin position="96"/>
        <end position="117"/>
    </location>
</feature>
<evidence type="ECO:0000313" key="2">
    <source>
        <dbReference type="EMBL" id="GIY06014.1"/>
    </source>
</evidence>
<gene>
    <name evidence="2" type="ORF">CEXT_221621</name>
</gene>
<comment type="caution">
    <text evidence="2">The sequence shown here is derived from an EMBL/GenBank/DDBJ whole genome shotgun (WGS) entry which is preliminary data.</text>
</comment>
<reference evidence="2 3" key="1">
    <citation type="submission" date="2021-06" db="EMBL/GenBank/DDBJ databases">
        <title>Caerostris extrusa draft genome.</title>
        <authorList>
            <person name="Kono N."/>
            <person name="Arakawa K."/>
        </authorList>
    </citation>
    <scope>NUCLEOTIDE SEQUENCE [LARGE SCALE GENOMIC DNA]</scope>
</reference>
<dbReference type="AlphaFoldDB" id="A0AAV4QBE4"/>
<keyword evidence="3" id="KW-1185">Reference proteome</keyword>
<organism evidence="2 3">
    <name type="scientific">Caerostris extrusa</name>
    <name type="common">Bark spider</name>
    <name type="synonym">Caerostris bankana</name>
    <dbReference type="NCBI Taxonomy" id="172846"/>
    <lineage>
        <taxon>Eukaryota</taxon>
        <taxon>Metazoa</taxon>
        <taxon>Ecdysozoa</taxon>
        <taxon>Arthropoda</taxon>
        <taxon>Chelicerata</taxon>
        <taxon>Arachnida</taxon>
        <taxon>Araneae</taxon>
        <taxon>Araneomorphae</taxon>
        <taxon>Entelegynae</taxon>
        <taxon>Araneoidea</taxon>
        <taxon>Araneidae</taxon>
        <taxon>Caerostris</taxon>
    </lineage>
</organism>
<dbReference type="Proteomes" id="UP001054945">
    <property type="component" value="Unassembled WGS sequence"/>
</dbReference>
<name>A0AAV4QBE4_CAEEX</name>